<name>A0A857DJ66_9FIRM</name>
<dbReference type="PANTHER" id="PTHR48111">
    <property type="entry name" value="REGULATOR OF RPOS"/>
    <property type="match status" value="1"/>
</dbReference>
<evidence type="ECO:0000259" key="11">
    <source>
        <dbReference type="PROSITE" id="PS51755"/>
    </source>
</evidence>
<protein>
    <recommendedName>
        <fullName evidence="1">Stage 0 sporulation protein A homolog</fullName>
    </recommendedName>
</protein>
<proteinExistence type="predicted"/>
<dbReference type="Gene3D" id="3.40.50.2300">
    <property type="match status" value="1"/>
</dbReference>
<dbReference type="PROSITE" id="PS51755">
    <property type="entry name" value="OMPR_PHOB"/>
    <property type="match status" value="1"/>
</dbReference>
<evidence type="ECO:0000256" key="3">
    <source>
        <dbReference type="ARBA" id="ARBA00023012"/>
    </source>
</evidence>
<evidence type="ECO:0000256" key="8">
    <source>
        <dbReference type="PROSITE-ProRule" id="PRU00169"/>
    </source>
</evidence>
<dbReference type="GO" id="GO:0032993">
    <property type="term" value="C:protein-DNA complex"/>
    <property type="evidence" value="ECO:0007669"/>
    <property type="project" value="TreeGrafter"/>
</dbReference>
<dbReference type="InterPro" id="IPR001789">
    <property type="entry name" value="Sig_transdc_resp-reg_receiver"/>
</dbReference>
<dbReference type="InterPro" id="IPR036388">
    <property type="entry name" value="WH-like_DNA-bd_sf"/>
</dbReference>
<dbReference type="PANTHER" id="PTHR48111:SF1">
    <property type="entry name" value="TWO-COMPONENT RESPONSE REGULATOR ORR33"/>
    <property type="match status" value="1"/>
</dbReference>
<feature type="DNA-binding region" description="OmpR/PhoB-type" evidence="9">
    <location>
        <begin position="127"/>
        <end position="224"/>
    </location>
</feature>
<evidence type="ECO:0000256" key="1">
    <source>
        <dbReference type="ARBA" id="ARBA00018672"/>
    </source>
</evidence>
<dbReference type="InterPro" id="IPR001867">
    <property type="entry name" value="OmpR/PhoB-type_DNA-bd"/>
</dbReference>
<dbReference type="SMART" id="SM00448">
    <property type="entry name" value="REC"/>
    <property type="match status" value="1"/>
</dbReference>
<feature type="domain" description="Response regulatory" evidence="10">
    <location>
        <begin position="6"/>
        <end position="119"/>
    </location>
</feature>
<evidence type="ECO:0000313" key="13">
    <source>
        <dbReference type="Proteomes" id="UP000430508"/>
    </source>
</evidence>
<dbReference type="GO" id="GO:0000156">
    <property type="term" value="F:phosphorelay response regulator activity"/>
    <property type="evidence" value="ECO:0007669"/>
    <property type="project" value="TreeGrafter"/>
</dbReference>
<gene>
    <name evidence="12" type="ORF">GQ588_12450</name>
</gene>
<keyword evidence="2 8" id="KW-0597">Phosphoprotein</keyword>
<dbReference type="Pfam" id="PF00072">
    <property type="entry name" value="Response_reg"/>
    <property type="match status" value="1"/>
</dbReference>
<dbReference type="PROSITE" id="PS50110">
    <property type="entry name" value="RESPONSE_REGULATORY"/>
    <property type="match status" value="1"/>
</dbReference>
<evidence type="ECO:0000256" key="4">
    <source>
        <dbReference type="ARBA" id="ARBA00023015"/>
    </source>
</evidence>
<evidence type="ECO:0000256" key="2">
    <source>
        <dbReference type="ARBA" id="ARBA00022553"/>
    </source>
</evidence>
<evidence type="ECO:0000256" key="9">
    <source>
        <dbReference type="PROSITE-ProRule" id="PRU01091"/>
    </source>
</evidence>
<dbReference type="Proteomes" id="UP000430508">
    <property type="component" value="Chromosome"/>
</dbReference>
<organism evidence="12 13">
    <name type="scientific">Dehalobacter restrictus</name>
    <dbReference type="NCBI Taxonomy" id="55583"/>
    <lineage>
        <taxon>Bacteria</taxon>
        <taxon>Bacillati</taxon>
        <taxon>Bacillota</taxon>
        <taxon>Clostridia</taxon>
        <taxon>Eubacteriales</taxon>
        <taxon>Desulfitobacteriaceae</taxon>
        <taxon>Dehalobacter</taxon>
    </lineage>
</organism>
<comment type="function">
    <text evidence="7">May play the central regulatory role in sporulation. It may be an element of the effector pathway responsible for the activation of sporulation genes in response to nutritional stress. Spo0A may act in concert with spo0H (a sigma factor) to control the expression of some genes that are critical to the sporulation process.</text>
</comment>
<keyword evidence="4" id="KW-0805">Transcription regulation</keyword>
<dbReference type="RefSeq" id="WP_158208502.1">
    <property type="nucleotide sequence ID" value="NZ_CP046996.1"/>
</dbReference>
<evidence type="ECO:0000256" key="7">
    <source>
        <dbReference type="ARBA" id="ARBA00024867"/>
    </source>
</evidence>
<evidence type="ECO:0000256" key="6">
    <source>
        <dbReference type="ARBA" id="ARBA00023163"/>
    </source>
</evidence>
<feature type="domain" description="OmpR/PhoB-type" evidence="11">
    <location>
        <begin position="127"/>
        <end position="224"/>
    </location>
</feature>
<dbReference type="InterPro" id="IPR011006">
    <property type="entry name" value="CheY-like_superfamily"/>
</dbReference>
<accession>A0A857DJ66</accession>
<reference evidence="12 13" key="1">
    <citation type="submission" date="2019-12" db="EMBL/GenBank/DDBJ databases">
        <title>Sequence classification of anaerobic respiratory reductive dehalogenases: First we see many, then we see few.</title>
        <authorList>
            <person name="Molenda O."/>
            <person name="Puentes Jacome L.A."/>
            <person name="Cao X."/>
            <person name="Nesbo C.L."/>
            <person name="Tang S."/>
            <person name="Morson N."/>
            <person name="Patron J."/>
            <person name="Lomheim L."/>
            <person name="Wishart D.S."/>
            <person name="Edwards E.A."/>
        </authorList>
    </citation>
    <scope>NUCLEOTIDE SEQUENCE [LARGE SCALE GENOMIC DNA]</scope>
    <source>
        <strain evidence="12 13">12DCA</strain>
    </source>
</reference>
<dbReference type="SUPFAM" id="SSF52172">
    <property type="entry name" value="CheY-like"/>
    <property type="match status" value="1"/>
</dbReference>
<evidence type="ECO:0000313" key="12">
    <source>
        <dbReference type="EMBL" id="QHA01390.1"/>
    </source>
</evidence>
<sequence length="227" mass="26065">MANKFRILIVDDDASIRQMLSLGLKQEGYDIGTADNGKKALEIIPVFEPHVIILDIMMPVMDGYELCESIPEISGASMIMLTAKDTSKDIVKGLRLGAHDYLVKPFHFDELLARIEVQLRNRFPDLSGKRTIGRFTIDELKKSILLDDQPLQLSPTEYKLLSYLLWNSNQTLSKEQILIHIWGYDFEGEDNIVEVYIRYLREKLGDLDHTIIKTVRGLGYHLQTEQQ</sequence>
<evidence type="ECO:0000256" key="5">
    <source>
        <dbReference type="ARBA" id="ARBA00023125"/>
    </source>
</evidence>
<dbReference type="EMBL" id="CP046996">
    <property type="protein sequence ID" value="QHA01390.1"/>
    <property type="molecule type" value="Genomic_DNA"/>
</dbReference>
<dbReference type="Gene3D" id="6.10.250.690">
    <property type="match status" value="1"/>
</dbReference>
<dbReference type="InterPro" id="IPR039420">
    <property type="entry name" value="WalR-like"/>
</dbReference>
<dbReference type="FunFam" id="3.40.50.2300:FF:000001">
    <property type="entry name" value="DNA-binding response regulator PhoB"/>
    <property type="match status" value="1"/>
</dbReference>
<evidence type="ECO:0000259" key="10">
    <source>
        <dbReference type="PROSITE" id="PS50110"/>
    </source>
</evidence>
<dbReference type="SMART" id="SM00862">
    <property type="entry name" value="Trans_reg_C"/>
    <property type="match status" value="1"/>
</dbReference>
<dbReference type="GO" id="GO:0005829">
    <property type="term" value="C:cytosol"/>
    <property type="evidence" value="ECO:0007669"/>
    <property type="project" value="TreeGrafter"/>
</dbReference>
<dbReference type="CDD" id="cd00383">
    <property type="entry name" value="trans_reg_C"/>
    <property type="match status" value="1"/>
</dbReference>
<keyword evidence="5 9" id="KW-0238">DNA-binding</keyword>
<feature type="modified residue" description="4-aspartylphosphate" evidence="8">
    <location>
        <position position="55"/>
    </location>
</feature>
<dbReference type="GO" id="GO:0006355">
    <property type="term" value="P:regulation of DNA-templated transcription"/>
    <property type="evidence" value="ECO:0007669"/>
    <property type="project" value="InterPro"/>
</dbReference>
<dbReference type="Gene3D" id="1.10.10.10">
    <property type="entry name" value="Winged helix-like DNA-binding domain superfamily/Winged helix DNA-binding domain"/>
    <property type="match status" value="1"/>
</dbReference>
<dbReference type="GO" id="GO:0000976">
    <property type="term" value="F:transcription cis-regulatory region binding"/>
    <property type="evidence" value="ECO:0007669"/>
    <property type="project" value="TreeGrafter"/>
</dbReference>
<keyword evidence="3" id="KW-0902">Two-component regulatory system</keyword>
<keyword evidence="6" id="KW-0804">Transcription</keyword>
<dbReference type="AlphaFoldDB" id="A0A857DJ66"/>
<dbReference type="Pfam" id="PF00486">
    <property type="entry name" value="Trans_reg_C"/>
    <property type="match status" value="1"/>
</dbReference>